<reference evidence="1" key="1">
    <citation type="submission" date="2020-05" db="EMBL/GenBank/DDBJ databases">
        <title>Complete genome sequence of Bradyrhizobium diazoefficiens XF1 isolated from soybean nodule.</title>
        <authorList>
            <person name="Noda R."/>
            <person name="Kakizaki K."/>
            <person name="Minamisawa K."/>
        </authorList>
    </citation>
    <scope>NUCLEOTIDE SEQUENCE</scope>
    <source>
        <strain evidence="1">XF1</strain>
    </source>
</reference>
<name>A0A809X645_9BRAD</name>
<dbReference type="EMBL" id="AP023094">
    <property type="protein sequence ID" value="BCE48733.1"/>
    <property type="molecule type" value="Genomic_DNA"/>
</dbReference>
<dbReference type="AlphaFoldDB" id="A0A809X645"/>
<protein>
    <submittedName>
        <fullName evidence="1">Uncharacterized protein</fullName>
    </submittedName>
</protein>
<proteinExistence type="predicted"/>
<organism evidence="1">
    <name type="scientific">Bradyrhizobium diazoefficiens</name>
    <dbReference type="NCBI Taxonomy" id="1355477"/>
    <lineage>
        <taxon>Bacteria</taxon>
        <taxon>Pseudomonadati</taxon>
        <taxon>Pseudomonadota</taxon>
        <taxon>Alphaproteobacteria</taxon>
        <taxon>Hyphomicrobiales</taxon>
        <taxon>Nitrobacteraceae</taxon>
        <taxon>Bradyrhizobium</taxon>
    </lineage>
</organism>
<reference evidence="3" key="2">
    <citation type="submission" date="2020-05" db="EMBL/GenBank/DDBJ databases">
        <title>Complete genome sequence of Bradyrhizobium diazoefficiens XF10 isolated from soybean nodule.</title>
        <authorList>
            <person name="Noda R."/>
            <person name="Kakizaki K."/>
            <person name="Minamisawa K."/>
        </authorList>
    </citation>
    <scope>NUCLEOTIDE SEQUENCE</scope>
    <source>
        <strain evidence="3">XF10</strain>
    </source>
</reference>
<accession>A0A809X645</accession>
<sequence length="63" mass="6976">MTNWQKSSPRQPPKTKAELREMLTEAVRNTQPSRESNRLAKARKIAAGMARADQASGVTAPVR</sequence>
<dbReference type="EMBL" id="AP023091">
    <property type="protein sequence ID" value="BCE22469.1"/>
    <property type="molecule type" value="Genomic_DNA"/>
</dbReference>
<evidence type="ECO:0000313" key="1">
    <source>
        <dbReference type="EMBL" id="BCE22469.1"/>
    </source>
</evidence>
<dbReference type="EMBL" id="AP023099">
    <property type="protein sequence ID" value="BCE92248.1"/>
    <property type="molecule type" value="Genomic_DNA"/>
</dbReference>
<gene>
    <name evidence="3" type="ORF">XF10B_50460</name>
    <name evidence="1" type="ORF">XF1B_51500</name>
    <name evidence="2" type="ORF">XF4B_50820</name>
</gene>
<evidence type="ECO:0000313" key="3">
    <source>
        <dbReference type="EMBL" id="BCE92248.1"/>
    </source>
</evidence>
<reference evidence="2" key="3">
    <citation type="submission" date="2020-05" db="EMBL/GenBank/DDBJ databases">
        <title>Complete genome sequence of Bradyrhizobium diazoefficiens XF4 isolated from soybean nodule.</title>
        <authorList>
            <person name="Noda R."/>
            <person name="Kakizaki K."/>
            <person name="Minamisawa K."/>
        </authorList>
    </citation>
    <scope>NUCLEOTIDE SEQUENCE</scope>
    <source>
        <strain evidence="2">XF4</strain>
    </source>
</reference>
<evidence type="ECO:0000313" key="2">
    <source>
        <dbReference type="EMBL" id="BCE48733.1"/>
    </source>
</evidence>